<sequence length="113" mass="12381">MSAPNNSFQALASQFTPGLQTGSFTAAADLSPEQRRLCDDLLLKLNEAFGVPGARAPSHMNQARSKSPSYSLLQATSTEQRTPTIAFQRFRLPSQEMLLEVLKNLLVADQKIC</sequence>
<reference evidence="2" key="2">
    <citation type="submission" date="2023-05" db="EMBL/GenBank/DDBJ databases">
        <authorList>
            <consortium name="Lawrence Berkeley National Laboratory"/>
            <person name="Steindorff A."/>
            <person name="Hensen N."/>
            <person name="Bonometti L."/>
            <person name="Westerberg I."/>
            <person name="Brannstrom I.O."/>
            <person name="Guillou S."/>
            <person name="Cros-Aarteil S."/>
            <person name="Calhoun S."/>
            <person name="Haridas S."/>
            <person name="Kuo A."/>
            <person name="Mondo S."/>
            <person name="Pangilinan J."/>
            <person name="Riley R."/>
            <person name="Labutti K."/>
            <person name="Andreopoulos B."/>
            <person name="Lipzen A."/>
            <person name="Chen C."/>
            <person name="Yanf M."/>
            <person name="Daum C."/>
            <person name="Ng V."/>
            <person name="Clum A."/>
            <person name="Ohm R."/>
            <person name="Martin F."/>
            <person name="Silar P."/>
            <person name="Natvig D."/>
            <person name="Lalanne C."/>
            <person name="Gautier V."/>
            <person name="Ament-Velasquez S.L."/>
            <person name="Kruys A."/>
            <person name="Hutchinson M.I."/>
            <person name="Powell A.J."/>
            <person name="Barry K."/>
            <person name="Miller A.N."/>
            <person name="Grigoriev I.V."/>
            <person name="Debuchy R."/>
            <person name="Gladieux P."/>
            <person name="Thoren M.H."/>
            <person name="Johannesson H."/>
        </authorList>
    </citation>
    <scope>NUCLEOTIDE SEQUENCE</scope>
    <source>
        <strain evidence="2">PSN309</strain>
    </source>
</reference>
<keyword evidence="3" id="KW-1185">Reference proteome</keyword>
<dbReference type="EMBL" id="MU864440">
    <property type="protein sequence ID" value="KAK4185762.1"/>
    <property type="molecule type" value="Genomic_DNA"/>
</dbReference>
<reference evidence="2" key="1">
    <citation type="journal article" date="2023" name="Mol. Phylogenet. Evol.">
        <title>Genome-scale phylogeny and comparative genomics of the fungal order Sordariales.</title>
        <authorList>
            <person name="Hensen N."/>
            <person name="Bonometti L."/>
            <person name="Westerberg I."/>
            <person name="Brannstrom I.O."/>
            <person name="Guillou S."/>
            <person name="Cros-Aarteil S."/>
            <person name="Calhoun S."/>
            <person name="Haridas S."/>
            <person name="Kuo A."/>
            <person name="Mondo S."/>
            <person name="Pangilinan J."/>
            <person name="Riley R."/>
            <person name="LaButti K."/>
            <person name="Andreopoulos B."/>
            <person name="Lipzen A."/>
            <person name="Chen C."/>
            <person name="Yan M."/>
            <person name="Daum C."/>
            <person name="Ng V."/>
            <person name="Clum A."/>
            <person name="Steindorff A."/>
            <person name="Ohm R.A."/>
            <person name="Martin F."/>
            <person name="Silar P."/>
            <person name="Natvig D.O."/>
            <person name="Lalanne C."/>
            <person name="Gautier V."/>
            <person name="Ament-Velasquez S.L."/>
            <person name="Kruys A."/>
            <person name="Hutchinson M.I."/>
            <person name="Powell A.J."/>
            <person name="Barry K."/>
            <person name="Miller A.N."/>
            <person name="Grigoriev I.V."/>
            <person name="Debuchy R."/>
            <person name="Gladieux P."/>
            <person name="Hiltunen Thoren M."/>
            <person name="Johannesson H."/>
        </authorList>
    </citation>
    <scope>NUCLEOTIDE SEQUENCE</scope>
    <source>
        <strain evidence="2">PSN309</strain>
    </source>
</reference>
<protein>
    <submittedName>
        <fullName evidence="2">Uncharacterized protein</fullName>
    </submittedName>
</protein>
<organism evidence="2 3">
    <name type="scientific">Podospora australis</name>
    <dbReference type="NCBI Taxonomy" id="1536484"/>
    <lineage>
        <taxon>Eukaryota</taxon>
        <taxon>Fungi</taxon>
        <taxon>Dikarya</taxon>
        <taxon>Ascomycota</taxon>
        <taxon>Pezizomycotina</taxon>
        <taxon>Sordariomycetes</taxon>
        <taxon>Sordariomycetidae</taxon>
        <taxon>Sordariales</taxon>
        <taxon>Podosporaceae</taxon>
        <taxon>Podospora</taxon>
    </lineage>
</organism>
<gene>
    <name evidence="2" type="ORF">QBC35DRAFT_453911</name>
</gene>
<feature type="region of interest" description="Disordered" evidence="1">
    <location>
        <begin position="54"/>
        <end position="77"/>
    </location>
</feature>
<dbReference type="AlphaFoldDB" id="A0AAN6WSS1"/>
<accession>A0AAN6WSS1</accession>
<dbReference type="Proteomes" id="UP001302126">
    <property type="component" value="Unassembled WGS sequence"/>
</dbReference>
<evidence type="ECO:0000313" key="2">
    <source>
        <dbReference type="EMBL" id="KAK4185762.1"/>
    </source>
</evidence>
<comment type="caution">
    <text evidence="2">The sequence shown here is derived from an EMBL/GenBank/DDBJ whole genome shotgun (WGS) entry which is preliminary data.</text>
</comment>
<evidence type="ECO:0000256" key="1">
    <source>
        <dbReference type="SAM" id="MobiDB-lite"/>
    </source>
</evidence>
<evidence type="ECO:0000313" key="3">
    <source>
        <dbReference type="Proteomes" id="UP001302126"/>
    </source>
</evidence>
<name>A0AAN6WSS1_9PEZI</name>
<feature type="compositionally biased region" description="Polar residues" evidence="1">
    <location>
        <begin position="59"/>
        <end position="77"/>
    </location>
</feature>
<proteinExistence type="predicted"/>